<evidence type="ECO:0000313" key="3">
    <source>
        <dbReference type="EMBL" id="KAL0311723.1"/>
    </source>
</evidence>
<dbReference type="AlphaFoldDB" id="A0AAW2L1C9"/>
<reference evidence="3" key="2">
    <citation type="journal article" date="2024" name="Plant">
        <title>Genomic evolution and insights into agronomic trait innovations of Sesamum species.</title>
        <authorList>
            <person name="Miao H."/>
            <person name="Wang L."/>
            <person name="Qu L."/>
            <person name="Liu H."/>
            <person name="Sun Y."/>
            <person name="Le M."/>
            <person name="Wang Q."/>
            <person name="Wei S."/>
            <person name="Zheng Y."/>
            <person name="Lin W."/>
            <person name="Duan Y."/>
            <person name="Cao H."/>
            <person name="Xiong S."/>
            <person name="Wang X."/>
            <person name="Wei L."/>
            <person name="Li C."/>
            <person name="Ma Q."/>
            <person name="Ju M."/>
            <person name="Zhao R."/>
            <person name="Li G."/>
            <person name="Mu C."/>
            <person name="Tian Q."/>
            <person name="Mei H."/>
            <person name="Zhang T."/>
            <person name="Gao T."/>
            <person name="Zhang H."/>
        </authorList>
    </citation>
    <scope>NUCLEOTIDE SEQUENCE</scope>
    <source>
        <strain evidence="3">G02</strain>
    </source>
</reference>
<feature type="domain" description="DUF4283" evidence="2">
    <location>
        <begin position="85"/>
        <end position="166"/>
    </location>
</feature>
<dbReference type="PANTHER" id="PTHR31286">
    <property type="entry name" value="GLYCINE-RICH CELL WALL STRUCTURAL PROTEIN 1.8-LIKE"/>
    <property type="match status" value="1"/>
</dbReference>
<dbReference type="PANTHER" id="PTHR31286:SF179">
    <property type="entry name" value="RNASE H TYPE-1 DOMAIN-CONTAINING PROTEIN"/>
    <property type="match status" value="1"/>
</dbReference>
<reference evidence="3" key="1">
    <citation type="submission" date="2020-06" db="EMBL/GenBank/DDBJ databases">
        <authorList>
            <person name="Li T."/>
            <person name="Hu X."/>
            <person name="Zhang T."/>
            <person name="Song X."/>
            <person name="Zhang H."/>
            <person name="Dai N."/>
            <person name="Sheng W."/>
            <person name="Hou X."/>
            <person name="Wei L."/>
        </authorList>
    </citation>
    <scope>NUCLEOTIDE SEQUENCE</scope>
    <source>
        <strain evidence="3">G02</strain>
        <tissue evidence="3">Leaf</tissue>
    </source>
</reference>
<feature type="compositionally biased region" description="Polar residues" evidence="1">
    <location>
        <begin position="23"/>
        <end position="39"/>
    </location>
</feature>
<proteinExistence type="predicted"/>
<dbReference type="InterPro" id="IPR025558">
    <property type="entry name" value="DUF4283"/>
</dbReference>
<gene>
    <name evidence="3" type="ORF">Sradi_5571600</name>
</gene>
<protein>
    <recommendedName>
        <fullName evidence="2">DUF4283 domain-containing protein</fullName>
    </recommendedName>
</protein>
<sequence>MTSFILNPADFPSLAESTRPGLCTTQSQSRPFSEAASRNWNTPQRSECDKFYLADSIPSPIGSVSNINGRPTITLSDIETQSLAVEFRFALVGKFSHGSPPYNQLHRLLANTGIKEAFTVSMLNNKHALISLTNELDYSRLWLRRIWFLKGSPMRVFKWSPTFNPNHESSIVPIWVNFPGLPAHLFRKDALFAIASMVGTPLQVADSTYNRSKMSRASVCIEIDLLRPCLEEVDIQIHDRTFKQKIEYEQTPRFCLLCNHVGHQDSECYSKGGAPKPPLRRAAGENENAQQRAAVTQQFCKVADEFHAADRNRYSAESNSLCSADDNSRNAYVIDETETTRAENIGPIAENDTEVAVVNVETAIVEHIVVESVESVEMNQNVVEHANVVVNVVDGVGNVEHALVEYAIVENNDENGVLTIEDNHNDAENDASIVGVNEGAILEANENVEGVDEKEPSTNDNCASGALIVRSDNFLCDLKKRATWLKVDNTLRLFDTFQQFGKVIKGFEEDVKVVIKRNALALRSAMIYQKCVLIFDRVSQLYLKPCDERSPPIATRTRRRKKGKNSLEPPDFHYF</sequence>
<evidence type="ECO:0000259" key="2">
    <source>
        <dbReference type="Pfam" id="PF14111"/>
    </source>
</evidence>
<name>A0AAW2L1C9_SESRA</name>
<dbReference type="Pfam" id="PF14111">
    <property type="entry name" value="DUF4283"/>
    <property type="match status" value="1"/>
</dbReference>
<accession>A0AAW2L1C9</accession>
<feature type="region of interest" description="Disordered" evidence="1">
    <location>
        <begin position="17"/>
        <end position="39"/>
    </location>
</feature>
<dbReference type="EMBL" id="JACGWJ010000026">
    <property type="protein sequence ID" value="KAL0311723.1"/>
    <property type="molecule type" value="Genomic_DNA"/>
</dbReference>
<comment type="caution">
    <text evidence="3">The sequence shown here is derived from an EMBL/GenBank/DDBJ whole genome shotgun (WGS) entry which is preliminary data.</text>
</comment>
<evidence type="ECO:0000256" key="1">
    <source>
        <dbReference type="SAM" id="MobiDB-lite"/>
    </source>
</evidence>
<feature type="region of interest" description="Disordered" evidence="1">
    <location>
        <begin position="555"/>
        <end position="575"/>
    </location>
</feature>
<dbReference type="InterPro" id="IPR040256">
    <property type="entry name" value="At4g02000-like"/>
</dbReference>
<organism evidence="3">
    <name type="scientific">Sesamum radiatum</name>
    <name type="common">Black benniseed</name>
    <dbReference type="NCBI Taxonomy" id="300843"/>
    <lineage>
        <taxon>Eukaryota</taxon>
        <taxon>Viridiplantae</taxon>
        <taxon>Streptophyta</taxon>
        <taxon>Embryophyta</taxon>
        <taxon>Tracheophyta</taxon>
        <taxon>Spermatophyta</taxon>
        <taxon>Magnoliopsida</taxon>
        <taxon>eudicotyledons</taxon>
        <taxon>Gunneridae</taxon>
        <taxon>Pentapetalae</taxon>
        <taxon>asterids</taxon>
        <taxon>lamiids</taxon>
        <taxon>Lamiales</taxon>
        <taxon>Pedaliaceae</taxon>
        <taxon>Sesamum</taxon>
    </lineage>
</organism>